<keyword evidence="2" id="KW-1185">Reference proteome</keyword>
<dbReference type="GeneID" id="117140334"/>
<keyword evidence="1" id="KW-0732">Signal</keyword>
<gene>
    <name evidence="3" type="primary">LOC117140334</name>
</gene>
<sequence length="83" mass="9475">MMRKVVLICLLATLSIGFLQGHTYKPLLCEETNANITRSSLLAQCVNQDECFINRPVGLCPKFEVCCVKKQDFNIDEVEYMED</sequence>
<feature type="chain" id="PRO_5028358005" evidence="1">
    <location>
        <begin position="22"/>
        <end position="83"/>
    </location>
</feature>
<proteinExistence type="predicted"/>
<protein>
    <submittedName>
        <fullName evidence="3">Uncharacterized protein LOC117140334</fullName>
    </submittedName>
</protein>
<evidence type="ECO:0000313" key="2">
    <source>
        <dbReference type="Proteomes" id="UP000515162"/>
    </source>
</evidence>
<evidence type="ECO:0000256" key="1">
    <source>
        <dbReference type="SAM" id="SignalP"/>
    </source>
</evidence>
<dbReference type="RefSeq" id="XP_033159072.1">
    <property type="nucleotide sequence ID" value="XM_033303181.1"/>
</dbReference>
<evidence type="ECO:0000313" key="3">
    <source>
        <dbReference type="RefSeq" id="XP_033159072.1"/>
    </source>
</evidence>
<dbReference type="Proteomes" id="UP000515162">
    <property type="component" value="Chromosome 3L"/>
</dbReference>
<name>A0A6P8JRB7_DROMA</name>
<reference evidence="3" key="1">
    <citation type="submission" date="2025-08" db="UniProtKB">
        <authorList>
            <consortium name="RefSeq"/>
        </authorList>
    </citation>
    <scope>IDENTIFICATION</scope>
    <source>
        <strain evidence="3">Mau12</strain>
        <tissue evidence="3">Whole Body</tissue>
    </source>
</reference>
<dbReference type="CTD" id="8674043"/>
<organism evidence="2 3">
    <name type="scientific">Drosophila mauritiana</name>
    <name type="common">Fruit fly</name>
    <dbReference type="NCBI Taxonomy" id="7226"/>
    <lineage>
        <taxon>Eukaryota</taxon>
        <taxon>Metazoa</taxon>
        <taxon>Ecdysozoa</taxon>
        <taxon>Arthropoda</taxon>
        <taxon>Hexapoda</taxon>
        <taxon>Insecta</taxon>
        <taxon>Pterygota</taxon>
        <taxon>Neoptera</taxon>
        <taxon>Endopterygota</taxon>
        <taxon>Diptera</taxon>
        <taxon>Brachycera</taxon>
        <taxon>Muscomorpha</taxon>
        <taxon>Ephydroidea</taxon>
        <taxon>Drosophilidae</taxon>
        <taxon>Drosophila</taxon>
        <taxon>Sophophora</taxon>
    </lineage>
</organism>
<accession>A0A6P8JRB7</accession>
<feature type="signal peptide" evidence="1">
    <location>
        <begin position="1"/>
        <end position="21"/>
    </location>
</feature>
<dbReference type="AlphaFoldDB" id="A0A6P8JRB7"/>